<feature type="compositionally biased region" description="Acidic residues" evidence="1">
    <location>
        <begin position="11"/>
        <end position="24"/>
    </location>
</feature>
<reference evidence="3" key="1">
    <citation type="submission" date="2025-08" db="UniProtKB">
        <authorList>
            <consortium name="RefSeq"/>
        </authorList>
    </citation>
    <scope>IDENTIFICATION</scope>
</reference>
<feature type="compositionally biased region" description="Polar residues" evidence="1">
    <location>
        <begin position="1"/>
        <end position="10"/>
    </location>
</feature>
<gene>
    <name evidence="3" type="primary">LOC106537160</name>
</gene>
<feature type="region of interest" description="Disordered" evidence="1">
    <location>
        <begin position="1"/>
        <end position="33"/>
    </location>
</feature>
<name>A0A2I4DCL9_AUSLI</name>
<dbReference type="RefSeq" id="XP_013889987.1">
    <property type="nucleotide sequence ID" value="XM_014034533.1"/>
</dbReference>
<accession>A0A2I4DCL9</accession>
<evidence type="ECO:0000256" key="1">
    <source>
        <dbReference type="SAM" id="MobiDB-lite"/>
    </source>
</evidence>
<dbReference type="Proteomes" id="UP000192220">
    <property type="component" value="Unplaced"/>
</dbReference>
<protein>
    <submittedName>
        <fullName evidence="3">Uncharacterized protein LOC106537160</fullName>
    </submittedName>
</protein>
<feature type="region of interest" description="Disordered" evidence="1">
    <location>
        <begin position="212"/>
        <end position="254"/>
    </location>
</feature>
<organism evidence="2 3">
    <name type="scientific">Austrofundulus limnaeus</name>
    <name type="common">Annual killifish</name>
    <dbReference type="NCBI Taxonomy" id="52670"/>
    <lineage>
        <taxon>Eukaryota</taxon>
        <taxon>Metazoa</taxon>
        <taxon>Chordata</taxon>
        <taxon>Craniata</taxon>
        <taxon>Vertebrata</taxon>
        <taxon>Euteleostomi</taxon>
        <taxon>Actinopterygii</taxon>
        <taxon>Neopterygii</taxon>
        <taxon>Teleostei</taxon>
        <taxon>Neoteleostei</taxon>
        <taxon>Acanthomorphata</taxon>
        <taxon>Ovalentaria</taxon>
        <taxon>Atherinomorphae</taxon>
        <taxon>Cyprinodontiformes</taxon>
        <taxon>Rivulidae</taxon>
        <taxon>Austrofundulus</taxon>
    </lineage>
</organism>
<sequence length="254" mass="28713">MPTEVPQQDVCQEEEVEMAQEEAEPPQMNQNQTKHSMNRELEQLMQELKAQNLLVLQCISLLDEICGVSENGTMESEEEMDVPSTETRPGRTLLGRRLVRRSGCLRLYAGNRGRLCVTHTQRRARRSETDTGVVLELIPLRNGSLCWSCPSCVLSSHLERPAATCRRGCRRSRRSRPLATTTKQMILIWATNRKQSAIVFASFETSLEWNSSMSSSEQAGPSSAVPSERPPQKKLQTRLTIAQPTPFERNLMDL</sequence>
<proteinExistence type="predicted"/>
<dbReference type="AlphaFoldDB" id="A0A2I4DCL9"/>
<dbReference type="GeneID" id="106537160"/>
<dbReference type="InParanoid" id="A0A2I4DCL9"/>
<evidence type="ECO:0000313" key="3">
    <source>
        <dbReference type="RefSeq" id="XP_013889987.1"/>
    </source>
</evidence>
<evidence type="ECO:0000313" key="2">
    <source>
        <dbReference type="Proteomes" id="UP000192220"/>
    </source>
</evidence>
<dbReference type="KEGG" id="alim:106537160"/>
<keyword evidence="2" id="KW-1185">Reference proteome</keyword>